<keyword evidence="2" id="KW-1185">Reference proteome</keyword>
<accession>A0A371J6R9</accession>
<sequence length="79" mass="9350">MTLEITYGILNHLLCCNKNLRIKFRDNSNILDIIISNKTYLSLELDDRDIEKYSTEIYYAITNINSITLYIPKIYLKDN</sequence>
<reference evidence="1 2" key="1">
    <citation type="journal article" date="2017" name="Genome Announc.">
        <title>Draft Genome Sequence of Romboutsia weinsteinii sp. nov. Strain CCRI-19649(T) Isolated from Surface Water.</title>
        <authorList>
            <person name="Maheux A.F."/>
            <person name="Boudreau D.K."/>
            <person name="Berube E."/>
            <person name="Boissinot M."/>
            <person name="Cantin P."/>
            <person name="Raymond F."/>
            <person name="Corbeil J."/>
            <person name="Omar R.F."/>
            <person name="Bergeron M.G."/>
        </authorList>
    </citation>
    <scope>NUCLEOTIDE SEQUENCE [LARGE SCALE GENOMIC DNA]</scope>
    <source>
        <strain evidence="1 2">CCRI-19649</strain>
    </source>
</reference>
<proteinExistence type="predicted"/>
<evidence type="ECO:0000313" key="1">
    <source>
        <dbReference type="EMBL" id="RDY28383.1"/>
    </source>
</evidence>
<protein>
    <submittedName>
        <fullName evidence="1">Uncharacterized protein</fullName>
    </submittedName>
</protein>
<organism evidence="1 2">
    <name type="scientific">Romboutsia weinsteinii</name>
    <dbReference type="NCBI Taxonomy" id="2020949"/>
    <lineage>
        <taxon>Bacteria</taxon>
        <taxon>Bacillati</taxon>
        <taxon>Bacillota</taxon>
        <taxon>Clostridia</taxon>
        <taxon>Peptostreptococcales</taxon>
        <taxon>Peptostreptococcaceae</taxon>
        <taxon>Romboutsia</taxon>
    </lineage>
</organism>
<comment type="caution">
    <text evidence="1">The sequence shown here is derived from an EMBL/GenBank/DDBJ whole genome shotgun (WGS) entry which is preliminary data.</text>
</comment>
<dbReference type="EMBL" id="NOJY02000007">
    <property type="protein sequence ID" value="RDY28383.1"/>
    <property type="molecule type" value="Genomic_DNA"/>
</dbReference>
<dbReference type="OrthoDB" id="1757535at2"/>
<evidence type="ECO:0000313" key="2">
    <source>
        <dbReference type="Proteomes" id="UP000215694"/>
    </source>
</evidence>
<dbReference type="RefSeq" id="WP_094368527.1">
    <property type="nucleotide sequence ID" value="NZ_NOJY02000007.1"/>
</dbReference>
<gene>
    <name evidence="1" type="ORF">CHL78_005635</name>
</gene>
<dbReference type="Proteomes" id="UP000215694">
    <property type="component" value="Unassembled WGS sequence"/>
</dbReference>
<name>A0A371J6R9_9FIRM</name>
<dbReference type="AlphaFoldDB" id="A0A371J6R9"/>